<proteinExistence type="predicted"/>
<protein>
    <submittedName>
        <fullName evidence="2">Uncharacterized protein</fullName>
    </submittedName>
</protein>
<reference evidence="2" key="1">
    <citation type="submission" date="2024-08" db="EMBL/GenBank/DDBJ databases">
        <authorList>
            <person name="Chaddad Z."/>
            <person name="Lamrabet M."/>
            <person name="Bouhnik O."/>
            <person name="Alami S."/>
            <person name="Wipf D."/>
            <person name="Courty P.E."/>
            <person name="Missbah El Idrissi M."/>
        </authorList>
    </citation>
    <scope>NUCLEOTIDE SEQUENCE</scope>
    <source>
        <strain evidence="2">LLZ17</strain>
    </source>
</reference>
<evidence type="ECO:0000313" key="2">
    <source>
        <dbReference type="EMBL" id="XDV55352.1"/>
    </source>
</evidence>
<accession>A0AB39XC60</accession>
<dbReference type="RefSeq" id="WP_369719803.1">
    <property type="nucleotide sequence ID" value="NZ_CP165734.1"/>
</dbReference>
<name>A0AB39XC60_9BRAD</name>
<feature type="region of interest" description="Disordered" evidence="1">
    <location>
        <begin position="1"/>
        <end position="44"/>
    </location>
</feature>
<organism evidence="2">
    <name type="scientific">Bradyrhizobium sp. LLZ17</name>
    <dbReference type="NCBI Taxonomy" id="3239388"/>
    <lineage>
        <taxon>Bacteria</taxon>
        <taxon>Pseudomonadati</taxon>
        <taxon>Pseudomonadota</taxon>
        <taxon>Alphaproteobacteria</taxon>
        <taxon>Hyphomicrobiales</taxon>
        <taxon>Nitrobacteraceae</taxon>
        <taxon>Bradyrhizobium</taxon>
    </lineage>
</organism>
<sequence>MAKGQQRSNRETKKPKKDKTKVIAAAPSRKEAGWQPDFGPAKKK</sequence>
<evidence type="ECO:0000256" key="1">
    <source>
        <dbReference type="SAM" id="MobiDB-lite"/>
    </source>
</evidence>
<gene>
    <name evidence="2" type="ORF">AB8Z38_21405</name>
</gene>
<dbReference type="AlphaFoldDB" id="A0AB39XC60"/>
<dbReference type="EMBL" id="CP165734">
    <property type="protein sequence ID" value="XDV55352.1"/>
    <property type="molecule type" value="Genomic_DNA"/>
</dbReference>